<dbReference type="GO" id="GO:1990112">
    <property type="term" value="C:RQC complex"/>
    <property type="evidence" value="ECO:0007669"/>
    <property type="project" value="TreeGrafter"/>
</dbReference>
<organism evidence="2 3">
    <name type="scientific">Acanthamoeba castellanii (strain ATCC 30010 / Neff)</name>
    <dbReference type="NCBI Taxonomy" id="1257118"/>
    <lineage>
        <taxon>Eukaryota</taxon>
        <taxon>Amoebozoa</taxon>
        <taxon>Discosea</taxon>
        <taxon>Longamoebia</taxon>
        <taxon>Centramoebida</taxon>
        <taxon>Acanthamoebidae</taxon>
        <taxon>Acanthamoeba</taxon>
    </lineage>
</organism>
<evidence type="ECO:0008006" key="4">
    <source>
        <dbReference type="Google" id="ProtNLM"/>
    </source>
</evidence>
<feature type="region of interest" description="Disordered" evidence="1">
    <location>
        <begin position="1"/>
        <end position="123"/>
    </location>
</feature>
<dbReference type="Gene3D" id="1.25.40.10">
    <property type="entry name" value="Tetratricopeptide repeat domain"/>
    <property type="match status" value="1"/>
</dbReference>
<proteinExistence type="predicted"/>
<feature type="compositionally biased region" description="Acidic residues" evidence="1">
    <location>
        <begin position="25"/>
        <end position="37"/>
    </location>
</feature>
<sequence length="691" mass="75844">MSSRQTKRALAKDRDLLLQAAAATVEEEEDEEEEEVESQPKRGGFVNPFDLLNEGEGGDGDEEEQEEEDGGDKEEAAEELPQQQARGKGRKNKKGAAATEQKRGGGKGKAKAGRARNKGKKKAEDIDTLLQQFAIKDAQGGAAGAGGEKSGDGGEGAEEDALLYLSAKFMNAEAELCRLFGAKTVAAQRKESSSSKIKTKAMLMQPNANWPRFSADGVSMELLDSVNGINYFGIQWSGQYNKIMEQYFECVESGDPNTIAQLLQYHPYHVDALVQLAEVCKHTGELETATELVERAVFCFESVWHPLFVPSLFRGNARFLFSHEPNRTALEYCKLLLTLDPSDPFAVHLVVDYFALRAKEFPYVLRFAREYNAQDRAARGSSQPKAKTDLAYGFGPMFDLPNFAFSVPLAKFFLEGEGDHAESAEWLERALLLYPMMLKPLLAKCNVRLSEKDRFGTWEELVGHRYFSAPFAFTQRYLIPLYLSRAHIMWKTPQVLFWLKGVCKRVLTRVDASDDIVYTMADIRAQPLYPSSLAGVHRHVLLSELPESIRDLPPDAPRTFELYDASGTVVALSRARRQRQQQTAAQGGAAEGLFGDNPLAMFLMTMMLTLTVTMVVTMNQSTLMPFMPLPGEAGAGAGPGGAPPPAGGAAANEWVRNLLQYLGRQPDGGAPDGGAPDGDASDSDDGETDGH</sequence>
<accession>L8H0A6</accession>
<name>L8H0A6_ACACF</name>
<keyword evidence="3" id="KW-1185">Reference proteome</keyword>
<evidence type="ECO:0000313" key="2">
    <source>
        <dbReference type="EMBL" id="ELR18632.1"/>
    </source>
</evidence>
<dbReference type="AlphaFoldDB" id="L8H0A6"/>
<evidence type="ECO:0000313" key="3">
    <source>
        <dbReference type="Proteomes" id="UP000011083"/>
    </source>
</evidence>
<dbReference type="SUPFAM" id="SSF48452">
    <property type="entry name" value="TPR-like"/>
    <property type="match status" value="1"/>
</dbReference>
<feature type="region of interest" description="Disordered" evidence="1">
    <location>
        <begin position="661"/>
        <end position="691"/>
    </location>
</feature>
<dbReference type="EMBL" id="KB007949">
    <property type="protein sequence ID" value="ELR18632.1"/>
    <property type="molecule type" value="Genomic_DNA"/>
</dbReference>
<dbReference type="InterPro" id="IPR011990">
    <property type="entry name" value="TPR-like_helical_dom_sf"/>
</dbReference>
<dbReference type="PANTHER" id="PTHR22684:SF0">
    <property type="entry name" value="RIBOSOME QUALITY CONTROL COMPLEX SUBUNIT TCF25"/>
    <property type="match status" value="1"/>
</dbReference>
<protein>
    <recommendedName>
        <fullName evidence="4">Transcription factor 25</fullName>
    </recommendedName>
</protein>
<feature type="compositionally biased region" description="Acidic residues" evidence="1">
    <location>
        <begin position="679"/>
        <end position="691"/>
    </location>
</feature>
<dbReference type="KEGG" id="acan:ACA1_298650"/>
<dbReference type="OrthoDB" id="205993at2759"/>
<dbReference type="GeneID" id="14919424"/>
<dbReference type="RefSeq" id="XP_004340674.1">
    <property type="nucleotide sequence ID" value="XM_004340626.1"/>
</dbReference>
<dbReference type="PANTHER" id="PTHR22684">
    <property type="entry name" value="NULP1-RELATED"/>
    <property type="match status" value="1"/>
</dbReference>
<dbReference type="Proteomes" id="UP000011083">
    <property type="component" value="Unassembled WGS sequence"/>
</dbReference>
<dbReference type="Pfam" id="PF04910">
    <property type="entry name" value="Tcf25"/>
    <property type="match status" value="1"/>
</dbReference>
<evidence type="ECO:0000256" key="1">
    <source>
        <dbReference type="SAM" id="MobiDB-lite"/>
    </source>
</evidence>
<gene>
    <name evidence="2" type="ORF">ACA1_298650</name>
</gene>
<reference evidence="2 3" key="1">
    <citation type="journal article" date="2013" name="Genome Biol.">
        <title>Genome of Acanthamoeba castellanii highlights extensive lateral gene transfer and early evolution of tyrosine kinase signaling.</title>
        <authorList>
            <person name="Clarke M."/>
            <person name="Lohan A.J."/>
            <person name="Liu B."/>
            <person name="Lagkouvardos I."/>
            <person name="Roy S."/>
            <person name="Zafar N."/>
            <person name="Bertelli C."/>
            <person name="Schilde C."/>
            <person name="Kianianmomeni A."/>
            <person name="Burglin T.R."/>
            <person name="Frech C."/>
            <person name="Turcotte B."/>
            <person name="Kopec K.O."/>
            <person name="Synnott J.M."/>
            <person name="Choo C."/>
            <person name="Paponov I."/>
            <person name="Finkler A."/>
            <person name="Soon Heng Tan C."/>
            <person name="Hutchins A.P."/>
            <person name="Weinmeier T."/>
            <person name="Rattei T."/>
            <person name="Chu J.S."/>
            <person name="Gimenez G."/>
            <person name="Irimia M."/>
            <person name="Rigden D.J."/>
            <person name="Fitzpatrick D.A."/>
            <person name="Lorenzo-Morales J."/>
            <person name="Bateman A."/>
            <person name="Chiu C.H."/>
            <person name="Tang P."/>
            <person name="Hegemann P."/>
            <person name="Fromm H."/>
            <person name="Raoult D."/>
            <person name="Greub G."/>
            <person name="Miranda-Saavedra D."/>
            <person name="Chen N."/>
            <person name="Nash P."/>
            <person name="Ginger M.L."/>
            <person name="Horn M."/>
            <person name="Schaap P."/>
            <person name="Caler L."/>
            <person name="Loftus B."/>
        </authorList>
    </citation>
    <scope>NUCLEOTIDE SEQUENCE [LARGE SCALE GENOMIC DNA]</scope>
    <source>
        <strain evidence="2 3">Neff</strain>
    </source>
</reference>
<dbReference type="OMA" id="IWGKMPP"/>
<feature type="compositionally biased region" description="Acidic residues" evidence="1">
    <location>
        <begin position="56"/>
        <end position="78"/>
    </location>
</feature>
<dbReference type="VEuPathDB" id="AmoebaDB:ACA1_298650"/>
<dbReference type="InterPro" id="IPR006994">
    <property type="entry name" value="TCF25/Rqc1"/>
</dbReference>
<dbReference type="STRING" id="1257118.L8H0A6"/>
<feature type="compositionally biased region" description="Basic residues" evidence="1">
    <location>
        <begin position="104"/>
        <end position="121"/>
    </location>
</feature>